<organism evidence="2 3">
    <name type="scientific">Rhodospira trueperi</name>
    <dbReference type="NCBI Taxonomy" id="69960"/>
    <lineage>
        <taxon>Bacteria</taxon>
        <taxon>Pseudomonadati</taxon>
        <taxon>Pseudomonadota</taxon>
        <taxon>Alphaproteobacteria</taxon>
        <taxon>Rhodospirillales</taxon>
        <taxon>Rhodospirillaceae</taxon>
        <taxon>Rhodospira</taxon>
    </lineage>
</organism>
<evidence type="ECO:0000256" key="1">
    <source>
        <dbReference type="SAM" id="SignalP"/>
    </source>
</evidence>
<dbReference type="AlphaFoldDB" id="A0A1G6WMA0"/>
<protein>
    <submittedName>
        <fullName evidence="2">Uncharacterized conserved protein</fullName>
    </submittedName>
</protein>
<feature type="chain" id="PRO_5011455013" evidence="1">
    <location>
        <begin position="25"/>
        <end position="297"/>
    </location>
</feature>
<gene>
    <name evidence="2" type="ORF">SAMN05421720_101202</name>
</gene>
<proteinExistence type="predicted"/>
<evidence type="ECO:0000313" key="3">
    <source>
        <dbReference type="Proteomes" id="UP000199412"/>
    </source>
</evidence>
<dbReference type="Proteomes" id="UP000199412">
    <property type="component" value="Unassembled WGS sequence"/>
</dbReference>
<dbReference type="Pfam" id="PF13557">
    <property type="entry name" value="Phenol_MetA_deg"/>
    <property type="match status" value="1"/>
</dbReference>
<dbReference type="STRING" id="69960.SAMN05421720_101202"/>
<accession>A0A1G6WMA0</accession>
<dbReference type="InterPro" id="IPR025737">
    <property type="entry name" value="FApF"/>
</dbReference>
<name>A0A1G6WMA0_9PROT</name>
<keyword evidence="3" id="KW-1185">Reference proteome</keyword>
<evidence type="ECO:0000313" key="2">
    <source>
        <dbReference type="EMBL" id="SDD66793.1"/>
    </source>
</evidence>
<feature type="signal peptide" evidence="1">
    <location>
        <begin position="1"/>
        <end position="24"/>
    </location>
</feature>
<sequence length="297" mass="33088">MVKHTGFSAAILGLAMAMNVPATAKEGGDQYPHGGEGFMAGAVPPPGFYMLGYGVDYRGELVDADGDEVAIPGQDPISIRVDGIAARAIYTSPYQILGGYWGAHLIVPFFDMELDTGLASQRKTGLGDITFSPFILSWHWPEWHLATAVDIYAPTGRYKAGDLLNIGTNYWSFEPLVAVTYRNAEGWEASGKFMYNFKTENPDTNYHSGDEFHVDYTFAKNFDNWSLGVGGYFVHQIQRDENNGAEVADSIRASFAIGPQIKYDYENMSFIAKWHHEAYSRNTFDGNRFNLKFIFAF</sequence>
<dbReference type="EMBL" id="FNAP01000001">
    <property type="protein sequence ID" value="SDD66793.1"/>
    <property type="molecule type" value="Genomic_DNA"/>
</dbReference>
<keyword evidence="1" id="KW-0732">Signal</keyword>
<reference evidence="2 3" key="1">
    <citation type="submission" date="2016-10" db="EMBL/GenBank/DDBJ databases">
        <authorList>
            <person name="de Groot N.N."/>
        </authorList>
    </citation>
    <scope>NUCLEOTIDE SEQUENCE [LARGE SCALE GENOMIC DNA]</scope>
    <source>
        <strain evidence="2 3">ATCC 700224</strain>
    </source>
</reference>